<gene>
    <name evidence="2" type="ORF">VF08_33350</name>
</gene>
<proteinExistence type="predicted"/>
<protein>
    <recommendedName>
        <fullName evidence="1">pPIWI-RE three-gene island domain-containing protein</fullName>
    </recommendedName>
</protein>
<comment type="caution">
    <text evidence="2">The sequence shown here is derived from an EMBL/GenBank/DDBJ whole genome shotgun (WGS) entry which is preliminary data.</text>
</comment>
<dbReference type="RefSeq" id="WP_244918139.1">
    <property type="nucleotide sequence ID" value="NZ_LAHD01000159.1"/>
</dbReference>
<dbReference type="AlphaFoldDB" id="A0A9Q5Z5M0"/>
<evidence type="ECO:0000313" key="2">
    <source>
        <dbReference type="EMBL" id="PHJ94693.1"/>
    </source>
</evidence>
<organism evidence="2 3">
    <name type="scientific">Nostoc linckia z8</name>
    <dbReference type="NCBI Taxonomy" id="1628746"/>
    <lineage>
        <taxon>Bacteria</taxon>
        <taxon>Bacillati</taxon>
        <taxon>Cyanobacteriota</taxon>
        <taxon>Cyanophyceae</taxon>
        <taxon>Nostocales</taxon>
        <taxon>Nostocaceae</taxon>
        <taxon>Nostoc</taxon>
    </lineage>
</organism>
<dbReference type="Proteomes" id="UP000222310">
    <property type="component" value="Unassembled WGS sequence"/>
</dbReference>
<reference evidence="2 3" key="1">
    <citation type="submission" date="2015-02" db="EMBL/GenBank/DDBJ databases">
        <title>Nostoc linckia genome annotation.</title>
        <authorList>
            <person name="Zhou Z."/>
        </authorList>
    </citation>
    <scope>NUCLEOTIDE SEQUENCE [LARGE SCALE GENOMIC DNA]</scope>
    <source>
        <strain evidence="3">z8</strain>
    </source>
</reference>
<sequence>MSQMTLFEPPVIFTKRIKELKDNSELNREQAQLLLQVELGFALMECLGIDDEPVTAVWAILSGMPLRHPRLQNLDESQRRAVANARQIIPFSARFVWLGALRFYIRNIPQNWRNYDFNIQDLDSQILHAAKSLRHQVHQNLIYMKAV</sequence>
<dbReference type="InterPro" id="IPR055254">
    <property type="entry name" value="pPIWI_RE_Z"/>
</dbReference>
<evidence type="ECO:0000313" key="3">
    <source>
        <dbReference type="Proteomes" id="UP000222310"/>
    </source>
</evidence>
<evidence type="ECO:0000259" key="1">
    <source>
        <dbReference type="Pfam" id="PF18155"/>
    </source>
</evidence>
<accession>A0A9Q5Z5M0</accession>
<dbReference type="GeneID" id="71769227"/>
<name>A0A9Q5Z5M0_NOSLI</name>
<feature type="domain" description="pPIWI-RE three-gene island" evidence="1">
    <location>
        <begin position="29"/>
        <end position="138"/>
    </location>
</feature>
<dbReference type="Pfam" id="PF18155">
    <property type="entry name" value="pPIWI_RE_Z"/>
    <property type="match status" value="1"/>
</dbReference>
<dbReference type="EMBL" id="LAHD01000159">
    <property type="protein sequence ID" value="PHJ94693.1"/>
    <property type="molecule type" value="Genomic_DNA"/>
</dbReference>